<proteinExistence type="predicted"/>
<accession>A0A438AFN6</accession>
<name>A0A438AFN6_9RHOB</name>
<dbReference type="EMBL" id="RQXX01000004">
    <property type="protein sequence ID" value="RVV97514.1"/>
    <property type="molecule type" value="Genomic_DNA"/>
</dbReference>
<evidence type="ECO:0000313" key="1">
    <source>
        <dbReference type="EMBL" id="RVV97514.1"/>
    </source>
</evidence>
<dbReference type="AlphaFoldDB" id="A0A438AFN6"/>
<dbReference type="OrthoDB" id="7619942at2"/>
<gene>
    <name evidence="1" type="ORF">EKE94_13305</name>
</gene>
<dbReference type="RefSeq" id="WP_127907110.1">
    <property type="nucleotide sequence ID" value="NZ_RQXX01000004.1"/>
</dbReference>
<evidence type="ECO:0000313" key="2">
    <source>
        <dbReference type="Proteomes" id="UP000285908"/>
    </source>
</evidence>
<keyword evidence="2" id="KW-1185">Reference proteome</keyword>
<dbReference type="Proteomes" id="UP000285908">
    <property type="component" value="Unassembled WGS sequence"/>
</dbReference>
<comment type="caution">
    <text evidence="1">The sequence shown here is derived from an EMBL/GenBank/DDBJ whole genome shotgun (WGS) entry which is preliminary data.</text>
</comment>
<sequence length="82" mass="8818">MPSNASLEGRLLAQRKVLIRLVAALPDGSARDDVIAFLHDRSQVQDHEEDPGVVPGDAMSIEGALSDELRLILEGVDTPRSS</sequence>
<organism evidence="1 2">
    <name type="scientific">Mesobaculum littorinae</name>
    <dbReference type="NCBI Taxonomy" id="2486419"/>
    <lineage>
        <taxon>Bacteria</taxon>
        <taxon>Pseudomonadati</taxon>
        <taxon>Pseudomonadota</taxon>
        <taxon>Alphaproteobacteria</taxon>
        <taxon>Rhodobacterales</taxon>
        <taxon>Roseobacteraceae</taxon>
        <taxon>Mesobaculum</taxon>
    </lineage>
</organism>
<protein>
    <submittedName>
        <fullName evidence="1">Uncharacterized protein</fullName>
    </submittedName>
</protein>
<reference evidence="1 2" key="1">
    <citation type="submission" date="2018-11" db="EMBL/GenBank/DDBJ databases">
        <title>Mesobaculum littorinae gen. nov., sp. nov., isolated from Littorina scabra that represents a novel genus of the order Rhodobacteraceae.</title>
        <authorList>
            <person name="Li F."/>
        </authorList>
    </citation>
    <scope>NUCLEOTIDE SEQUENCE [LARGE SCALE GENOMIC DNA]</scope>
    <source>
        <strain evidence="1 2">M0103</strain>
    </source>
</reference>